<reference evidence="1" key="1">
    <citation type="submission" date="2021-01" db="EMBL/GenBank/DDBJ databases">
        <authorList>
            <person name="Corre E."/>
            <person name="Pelletier E."/>
            <person name="Niang G."/>
            <person name="Scheremetjew M."/>
            <person name="Finn R."/>
            <person name="Kale V."/>
            <person name="Holt S."/>
            <person name="Cochrane G."/>
            <person name="Meng A."/>
            <person name="Brown T."/>
            <person name="Cohen L."/>
        </authorList>
    </citation>
    <scope>NUCLEOTIDE SEQUENCE</scope>
    <source>
        <strain evidence="1">CCMP325</strain>
    </source>
</reference>
<evidence type="ECO:0000313" key="1">
    <source>
        <dbReference type="EMBL" id="CAD8509762.1"/>
    </source>
</evidence>
<sequence length="121" mass="12507">MELANFAPARTNWSRKLLIASVFINVALVLALCFVSFGAEQGLAAPVRNMRSVAPMPKMMSKRAFMKGGMAGMAGAFAGAAGKARADTDGLKDKSVSKICSSNPTASVCVKPGGVKAAAKR</sequence>
<name>A0A7S0NEX7_9CRYP</name>
<protein>
    <submittedName>
        <fullName evidence="1">Uncharacterized protein</fullName>
    </submittedName>
</protein>
<dbReference type="EMBL" id="HBEO01035909">
    <property type="protein sequence ID" value="CAD8509762.1"/>
    <property type="molecule type" value="Transcribed_RNA"/>
</dbReference>
<organism evidence="1">
    <name type="scientific">Hanusia phi</name>
    <dbReference type="NCBI Taxonomy" id="3032"/>
    <lineage>
        <taxon>Eukaryota</taxon>
        <taxon>Cryptophyceae</taxon>
        <taxon>Pyrenomonadales</taxon>
        <taxon>Geminigeraceae</taxon>
        <taxon>Hanusia</taxon>
    </lineage>
</organism>
<dbReference type="AlphaFoldDB" id="A0A7S0NEX7"/>
<gene>
    <name evidence="1" type="ORF">HPHI1048_LOCUS24370</name>
</gene>
<accession>A0A7S0NEX7</accession>
<proteinExistence type="predicted"/>